<dbReference type="SMART" id="SM00331">
    <property type="entry name" value="PP2C_SIG"/>
    <property type="match status" value="1"/>
</dbReference>
<protein>
    <submittedName>
        <fullName evidence="3">Serine phosphatase RsbU, regulator of sigma subunit</fullName>
    </submittedName>
</protein>
<feature type="domain" description="PPM-type phosphatase" evidence="2">
    <location>
        <begin position="173"/>
        <end position="394"/>
    </location>
</feature>
<proteinExistence type="predicted"/>
<dbReference type="Gene3D" id="3.60.40.10">
    <property type="entry name" value="PPM-type phosphatase domain"/>
    <property type="match status" value="1"/>
</dbReference>
<dbReference type="InterPro" id="IPR052016">
    <property type="entry name" value="Bact_Sigma-Reg"/>
</dbReference>
<name>A0A1I3FDB4_9PLAN</name>
<dbReference type="STRING" id="1576369.SAMN05421753_105190"/>
<evidence type="ECO:0000313" key="3">
    <source>
        <dbReference type="EMBL" id="SFI09223.1"/>
    </source>
</evidence>
<evidence type="ECO:0000256" key="1">
    <source>
        <dbReference type="ARBA" id="ARBA00022801"/>
    </source>
</evidence>
<accession>A0A1I3FDB4</accession>
<dbReference type="PANTHER" id="PTHR43156">
    <property type="entry name" value="STAGE II SPORULATION PROTEIN E-RELATED"/>
    <property type="match status" value="1"/>
</dbReference>
<dbReference type="Pfam" id="PF07228">
    <property type="entry name" value="SpoIIE"/>
    <property type="match status" value="1"/>
</dbReference>
<dbReference type="PANTHER" id="PTHR43156:SF2">
    <property type="entry name" value="STAGE II SPORULATION PROTEIN E"/>
    <property type="match status" value="1"/>
</dbReference>
<sequence>MKILVGWDDPAQAELLRLYLAVDDAGVVITTSTQSLLTLVKSSQTWDCIVVTTAFPDHDAAFGIFETIRDLRPNCPLVAACHQSDVYRLARYLTNGLRAYVIRDPAGDYMFLMHAVVVGAVQQVQAEHERLIAEKLRREVDSVRQLQESIIPQQINTPAGYGIVARYESSQIRVIGGQPVTMAGGDYYDAFTLPDDSMIFLVGDASGHGMKACMSIMTMHTLIRMIRYDEYREPAHFVQFINQQLCQQSVVSAEGGFITLLYGVLNHKTHELRWASAGHQPPVLHQMEQNTVETIAGDDAAGLPIGIYQDAEYETHSYTIPPASRLVLYTDGLTEAFPGGEVHSEFGMTGLVNTLRKNRTNPVAKCMQSLFDDSHAFTQGQGRHDDTSVLIVERSC</sequence>
<dbReference type="SUPFAM" id="SSF52172">
    <property type="entry name" value="CheY-like"/>
    <property type="match status" value="1"/>
</dbReference>
<dbReference type="EMBL" id="FOQD01000005">
    <property type="protein sequence ID" value="SFI09223.1"/>
    <property type="molecule type" value="Genomic_DNA"/>
</dbReference>
<evidence type="ECO:0000259" key="2">
    <source>
        <dbReference type="SMART" id="SM00331"/>
    </source>
</evidence>
<dbReference type="Proteomes" id="UP000199518">
    <property type="component" value="Unassembled WGS sequence"/>
</dbReference>
<evidence type="ECO:0000313" key="4">
    <source>
        <dbReference type="Proteomes" id="UP000199518"/>
    </source>
</evidence>
<dbReference type="InterPro" id="IPR036457">
    <property type="entry name" value="PPM-type-like_dom_sf"/>
</dbReference>
<dbReference type="InterPro" id="IPR011006">
    <property type="entry name" value="CheY-like_superfamily"/>
</dbReference>
<dbReference type="SUPFAM" id="SSF81606">
    <property type="entry name" value="PP2C-like"/>
    <property type="match status" value="1"/>
</dbReference>
<reference evidence="4" key="1">
    <citation type="submission" date="2016-10" db="EMBL/GenBank/DDBJ databases">
        <authorList>
            <person name="Varghese N."/>
            <person name="Submissions S."/>
        </authorList>
    </citation>
    <scope>NUCLEOTIDE SEQUENCE [LARGE SCALE GENOMIC DNA]</scope>
    <source>
        <strain evidence="4">DSM 26348</strain>
    </source>
</reference>
<dbReference type="GO" id="GO:0016791">
    <property type="term" value="F:phosphatase activity"/>
    <property type="evidence" value="ECO:0007669"/>
    <property type="project" value="TreeGrafter"/>
</dbReference>
<keyword evidence="1" id="KW-0378">Hydrolase</keyword>
<dbReference type="InterPro" id="IPR001932">
    <property type="entry name" value="PPM-type_phosphatase-like_dom"/>
</dbReference>
<dbReference type="AlphaFoldDB" id="A0A1I3FDB4"/>
<keyword evidence="4" id="KW-1185">Reference proteome</keyword>
<dbReference type="OrthoDB" id="341868at2"/>
<dbReference type="RefSeq" id="WP_092049301.1">
    <property type="nucleotide sequence ID" value="NZ_FOQD01000005.1"/>
</dbReference>
<gene>
    <name evidence="3" type="ORF">SAMN05421753_105190</name>
</gene>
<organism evidence="3 4">
    <name type="scientific">Planctomicrobium piriforme</name>
    <dbReference type="NCBI Taxonomy" id="1576369"/>
    <lineage>
        <taxon>Bacteria</taxon>
        <taxon>Pseudomonadati</taxon>
        <taxon>Planctomycetota</taxon>
        <taxon>Planctomycetia</taxon>
        <taxon>Planctomycetales</taxon>
        <taxon>Planctomycetaceae</taxon>
        <taxon>Planctomicrobium</taxon>
    </lineage>
</organism>